<feature type="compositionally biased region" description="Low complexity" evidence="2">
    <location>
        <begin position="146"/>
        <end position="164"/>
    </location>
</feature>
<feature type="signal peptide" evidence="3">
    <location>
        <begin position="1"/>
        <end position="21"/>
    </location>
</feature>
<keyword evidence="3" id="KW-0732">Signal</keyword>
<dbReference type="PANTHER" id="PTHR20883:SF49">
    <property type="entry name" value="PHYTANOYL-COA DIOXYGENASE"/>
    <property type="match status" value="1"/>
</dbReference>
<protein>
    <recommendedName>
        <fullName evidence="6">Phytanoyl-CoA dioxygenase</fullName>
    </recommendedName>
</protein>
<gene>
    <name evidence="4" type="ORF">ACHAWU_002274</name>
</gene>
<evidence type="ECO:0000256" key="3">
    <source>
        <dbReference type="SAM" id="SignalP"/>
    </source>
</evidence>
<evidence type="ECO:0000313" key="4">
    <source>
        <dbReference type="EMBL" id="KAL3765356.1"/>
    </source>
</evidence>
<feature type="region of interest" description="Disordered" evidence="2">
    <location>
        <begin position="83"/>
        <end position="130"/>
    </location>
</feature>
<evidence type="ECO:0008006" key="6">
    <source>
        <dbReference type="Google" id="ProtNLM"/>
    </source>
</evidence>
<name>A0ABD3MR74_9STRA</name>
<organism evidence="4 5">
    <name type="scientific">Discostella pseudostelligera</name>
    <dbReference type="NCBI Taxonomy" id="259834"/>
    <lineage>
        <taxon>Eukaryota</taxon>
        <taxon>Sar</taxon>
        <taxon>Stramenopiles</taxon>
        <taxon>Ochrophyta</taxon>
        <taxon>Bacillariophyta</taxon>
        <taxon>Coscinodiscophyceae</taxon>
        <taxon>Thalassiosirophycidae</taxon>
        <taxon>Stephanodiscales</taxon>
        <taxon>Stephanodiscaceae</taxon>
        <taxon>Discostella</taxon>
    </lineage>
</organism>
<keyword evidence="5" id="KW-1185">Reference proteome</keyword>
<dbReference type="PANTHER" id="PTHR20883">
    <property type="entry name" value="PHYTANOYL-COA DIOXYGENASE DOMAIN CONTAINING 1"/>
    <property type="match status" value="1"/>
</dbReference>
<feature type="compositionally biased region" description="Low complexity" evidence="2">
    <location>
        <begin position="108"/>
        <end position="119"/>
    </location>
</feature>
<evidence type="ECO:0000256" key="2">
    <source>
        <dbReference type="SAM" id="MobiDB-lite"/>
    </source>
</evidence>
<comment type="caution">
    <text evidence="4">The sequence shown here is derived from an EMBL/GenBank/DDBJ whole genome shotgun (WGS) entry which is preliminary data.</text>
</comment>
<comment type="cofactor">
    <cofactor evidence="1">
        <name>Fe cation</name>
        <dbReference type="ChEBI" id="CHEBI:24875"/>
    </cofactor>
</comment>
<evidence type="ECO:0000313" key="5">
    <source>
        <dbReference type="Proteomes" id="UP001530293"/>
    </source>
</evidence>
<accession>A0ABD3MR74</accession>
<dbReference type="InterPro" id="IPR008775">
    <property type="entry name" value="Phytyl_CoA_dOase-like"/>
</dbReference>
<dbReference type="Pfam" id="PF05721">
    <property type="entry name" value="PhyH"/>
    <property type="match status" value="1"/>
</dbReference>
<dbReference type="Gene3D" id="2.60.120.620">
    <property type="entry name" value="q2cbj1_9rhob like domain"/>
    <property type="match status" value="1"/>
</dbReference>
<dbReference type="SUPFAM" id="SSF51197">
    <property type="entry name" value="Clavaminate synthase-like"/>
    <property type="match status" value="1"/>
</dbReference>
<proteinExistence type="predicted"/>
<feature type="chain" id="PRO_5044755847" description="Phytanoyl-CoA dioxygenase" evidence="3">
    <location>
        <begin position="22"/>
        <end position="526"/>
    </location>
</feature>
<feature type="region of interest" description="Disordered" evidence="2">
    <location>
        <begin position="142"/>
        <end position="169"/>
    </location>
</feature>
<dbReference type="AlphaFoldDB" id="A0ABD3MR74"/>
<evidence type="ECO:0000256" key="1">
    <source>
        <dbReference type="ARBA" id="ARBA00001962"/>
    </source>
</evidence>
<dbReference type="EMBL" id="JALLBG020000096">
    <property type="protein sequence ID" value="KAL3765356.1"/>
    <property type="molecule type" value="Genomic_DNA"/>
</dbReference>
<reference evidence="4 5" key="1">
    <citation type="submission" date="2024-10" db="EMBL/GenBank/DDBJ databases">
        <title>Updated reference genomes for cyclostephanoid diatoms.</title>
        <authorList>
            <person name="Roberts W.R."/>
            <person name="Alverson A.J."/>
        </authorList>
    </citation>
    <scope>NUCLEOTIDE SEQUENCE [LARGE SCALE GENOMIC DNA]</scope>
    <source>
        <strain evidence="4 5">AJA232-27</strain>
    </source>
</reference>
<sequence>MTRQSIISVLVVACWIQEACSSLPSSASSTSLSSSDAANGSSAWQWQRYHSSSRKGQTGHSCFLFHSTARKCVRLQQNDTSARKTIEPLGGGIALRASRSTKPKDDSGTASKKGASSSSRGRRMKKSDIDNLVRGIGLEPVATTESSSSPIIDTMSSSSSPTIDGLSSSPEISLQTQLDYSRHGHAVLRSFLPTTLIQNLRSELVPYAAKHALSAWRQKVEVQLADSPEEYHRNNVRSIVDNLTTAEECQELLESFGIDPFDGDLPFLQHFNIWRSSSSSSSSESGEEGSNTINNKTPTVRGLCLSPYLAHAASILLDVPSVRLYQDSLFHKRVGDGWTPWHSDARMSPFDTSKMISFWIPLQNVPLPEDGGTGLLFVDGSHSDFALPFWNGAEGNEYDRLENRYGDEAVRHHMPLEVGSVTVHNGWTLHCADSAEFFNEDGGGDRYALSITYVDARAEVREDVVSSHTTRDKSRMKDGDDAAAIAKGDNEDVWSFRSWVGEVQPRTQFRNAQVPIVWPINERECE</sequence>
<dbReference type="Proteomes" id="UP001530293">
    <property type="component" value="Unassembled WGS sequence"/>
</dbReference>